<evidence type="ECO:0000313" key="10">
    <source>
        <dbReference type="EMBL" id="PLW70313.1"/>
    </source>
</evidence>
<keyword evidence="4 6" id="KW-0274">FAD</keyword>
<dbReference type="Proteomes" id="UP000235005">
    <property type="component" value="Unassembled WGS sequence"/>
</dbReference>
<organism evidence="10 11">
    <name type="scientific">Pseudohalioglobus lutimaris</name>
    <dbReference type="NCBI Taxonomy" id="1737061"/>
    <lineage>
        <taxon>Bacteria</taxon>
        <taxon>Pseudomonadati</taxon>
        <taxon>Pseudomonadota</taxon>
        <taxon>Gammaproteobacteria</taxon>
        <taxon>Cellvibrionales</taxon>
        <taxon>Halieaceae</taxon>
        <taxon>Pseudohalioglobus</taxon>
    </lineage>
</organism>
<reference evidence="10 11" key="1">
    <citation type="submission" date="2018-01" db="EMBL/GenBank/DDBJ databases">
        <title>The draft genome sequence of Halioglobus lutimaris HF004.</title>
        <authorList>
            <person name="Du Z.-J."/>
            <person name="Shi M.-J."/>
        </authorList>
    </citation>
    <scope>NUCLEOTIDE SEQUENCE [LARGE SCALE GENOMIC DNA]</scope>
    <source>
        <strain evidence="10 11">HF004</strain>
    </source>
</reference>
<dbReference type="AlphaFoldDB" id="A0A2N5X748"/>
<dbReference type="PANTHER" id="PTHR43884:SF20">
    <property type="entry name" value="ACYL-COA DEHYDROGENASE FADE28"/>
    <property type="match status" value="1"/>
</dbReference>
<dbReference type="InterPro" id="IPR009075">
    <property type="entry name" value="AcylCo_DH/oxidase_C"/>
</dbReference>
<dbReference type="RefSeq" id="WP_101517270.1">
    <property type="nucleotide sequence ID" value="NZ_PKUS01000002.1"/>
</dbReference>
<dbReference type="Pfam" id="PF00441">
    <property type="entry name" value="Acyl-CoA_dh_1"/>
    <property type="match status" value="1"/>
</dbReference>
<dbReference type="SUPFAM" id="SSF56645">
    <property type="entry name" value="Acyl-CoA dehydrogenase NM domain-like"/>
    <property type="match status" value="1"/>
</dbReference>
<dbReference type="InterPro" id="IPR006091">
    <property type="entry name" value="Acyl-CoA_Oxase/DH_mid-dom"/>
</dbReference>
<dbReference type="EMBL" id="PKUS01000002">
    <property type="protein sequence ID" value="PLW70313.1"/>
    <property type="molecule type" value="Genomic_DNA"/>
</dbReference>
<evidence type="ECO:0000256" key="6">
    <source>
        <dbReference type="RuleBase" id="RU362125"/>
    </source>
</evidence>
<evidence type="ECO:0000259" key="7">
    <source>
        <dbReference type="Pfam" id="PF00441"/>
    </source>
</evidence>
<dbReference type="InterPro" id="IPR046373">
    <property type="entry name" value="Acyl-CoA_Oxase/DH_mid-dom_sf"/>
</dbReference>
<evidence type="ECO:0000259" key="9">
    <source>
        <dbReference type="Pfam" id="PF02771"/>
    </source>
</evidence>
<dbReference type="Gene3D" id="2.40.110.10">
    <property type="entry name" value="Butyryl-CoA Dehydrogenase, subunit A, domain 2"/>
    <property type="match status" value="1"/>
</dbReference>
<dbReference type="Pfam" id="PF02771">
    <property type="entry name" value="Acyl-CoA_dh_N"/>
    <property type="match status" value="1"/>
</dbReference>
<dbReference type="InterPro" id="IPR013786">
    <property type="entry name" value="AcylCoA_DH/ox_N"/>
</dbReference>
<dbReference type="InterPro" id="IPR036250">
    <property type="entry name" value="AcylCo_DH-like_C"/>
</dbReference>
<proteinExistence type="inferred from homology"/>
<evidence type="ECO:0000313" key="11">
    <source>
        <dbReference type="Proteomes" id="UP000235005"/>
    </source>
</evidence>
<dbReference type="Gene3D" id="1.20.140.10">
    <property type="entry name" value="Butyryl-CoA Dehydrogenase, subunit A, domain 3"/>
    <property type="match status" value="1"/>
</dbReference>
<sequence length="379" mass="41040">MALVLNEEQRFLQDSAREFLAANAPVESLRTLRDDRDALGYCPETWQKMAELGWASIILPEEYGGLDFGFTGLGVVMEEAGRTLTASPLFASAVVGASALLLGGSEQQKTDLLPRIAAGELTLALALEESQHHRPTHITTTAQANGDSFVINGRKTFVIDGHSADHLLVVARSSGESRSPQGLSLFLVPREAPGVSVQRTIMADSRNAANITLEGVEVNAGALVGTLENGWEVLEPVLDRGRVALAAEMMGLALEAFERTVEYLKEREQFGVLIGSFQALQHRAAHMQAQLELCRSVVLQALSTVDDAPEQLPLLASLAKAKLNKLVKLVTNEAVQMHGGIGVTDEFEIGFFLKRARVAMQIFGDTGFHKDRYATLCGY</sequence>
<protein>
    <submittedName>
        <fullName evidence="10">Acyl-CoA dehydrogenase</fullName>
    </submittedName>
</protein>
<dbReference type="OrthoDB" id="7053515at2"/>
<dbReference type="SUPFAM" id="SSF47203">
    <property type="entry name" value="Acyl-CoA dehydrogenase C-terminal domain-like"/>
    <property type="match status" value="1"/>
</dbReference>
<comment type="caution">
    <text evidence="10">The sequence shown here is derived from an EMBL/GenBank/DDBJ whole genome shotgun (WGS) entry which is preliminary data.</text>
</comment>
<feature type="domain" description="Acyl-CoA dehydrogenase/oxidase N-terminal" evidence="9">
    <location>
        <begin position="6"/>
        <end position="120"/>
    </location>
</feature>
<dbReference type="InterPro" id="IPR009100">
    <property type="entry name" value="AcylCoA_DH/oxidase_NM_dom_sf"/>
</dbReference>
<evidence type="ECO:0000256" key="1">
    <source>
        <dbReference type="ARBA" id="ARBA00001974"/>
    </source>
</evidence>
<name>A0A2N5X748_9GAMM</name>
<dbReference type="Gene3D" id="1.10.540.10">
    <property type="entry name" value="Acyl-CoA dehydrogenase/oxidase, N-terminal domain"/>
    <property type="match status" value="1"/>
</dbReference>
<evidence type="ECO:0000256" key="4">
    <source>
        <dbReference type="ARBA" id="ARBA00022827"/>
    </source>
</evidence>
<dbReference type="Pfam" id="PF02770">
    <property type="entry name" value="Acyl-CoA_dh_M"/>
    <property type="match status" value="1"/>
</dbReference>
<dbReference type="PANTHER" id="PTHR43884">
    <property type="entry name" value="ACYL-COA DEHYDROGENASE"/>
    <property type="match status" value="1"/>
</dbReference>
<comment type="cofactor">
    <cofactor evidence="1 6">
        <name>FAD</name>
        <dbReference type="ChEBI" id="CHEBI:57692"/>
    </cofactor>
</comment>
<evidence type="ECO:0000256" key="3">
    <source>
        <dbReference type="ARBA" id="ARBA00022630"/>
    </source>
</evidence>
<accession>A0A2N5X748</accession>
<keyword evidence="5 6" id="KW-0560">Oxidoreductase</keyword>
<dbReference type="GO" id="GO:0003995">
    <property type="term" value="F:acyl-CoA dehydrogenase activity"/>
    <property type="evidence" value="ECO:0007669"/>
    <property type="project" value="TreeGrafter"/>
</dbReference>
<comment type="similarity">
    <text evidence="2 6">Belongs to the acyl-CoA dehydrogenase family.</text>
</comment>
<dbReference type="GO" id="GO:0050660">
    <property type="term" value="F:flavin adenine dinucleotide binding"/>
    <property type="evidence" value="ECO:0007669"/>
    <property type="project" value="InterPro"/>
</dbReference>
<keyword evidence="11" id="KW-1185">Reference proteome</keyword>
<dbReference type="CDD" id="cd00567">
    <property type="entry name" value="ACAD"/>
    <property type="match status" value="1"/>
</dbReference>
<gene>
    <name evidence="10" type="ORF">C0039_03655</name>
</gene>
<dbReference type="InterPro" id="IPR037069">
    <property type="entry name" value="AcylCoA_DH/ox_N_sf"/>
</dbReference>
<evidence type="ECO:0000259" key="8">
    <source>
        <dbReference type="Pfam" id="PF02770"/>
    </source>
</evidence>
<evidence type="ECO:0000256" key="5">
    <source>
        <dbReference type="ARBA" id="ARBA00023002"/>
    </source>
</evidence>
<evidence type="ECO:0000256" key="2">
    <source>
        <dbReference type="ARBA" id="ARBA00009347"/>
    </source>
</evidence>
<feature type="domain" description="Acyl-CoA dehydrogenase/oxidase C-terminal" evidence="7">
    <location>
        <begin position="229"/>
        <end position="370"/>
    </location>
</feature>
<feature type="domain" description="Acyl-CoA oxidase/dehydrogenase middle" evidence="8">
    <location>
        <begin position="136"/>
        <end position="201"/>
    </location>
</feature>
<keyword evidence="3 6" id="KW-0285">Flavoprotein</keyword>